<accession>A0A8E8LR94</accession>
<feature type="non-terminal residue" evidence="2">
    <location>
        <position position="71"/>
    </location>
</feature>
<keyword evidence="1" id="KW-0812">Transmembrane</keyword>
<evidence type="ECO:0000256" key="1">
    <source>
        <dbReference type="SAM" id="Phobius"/>
    </source>
</evidence>
<feature type="transmembrane region" description="Helical" evidence="1">
    <location>
        <begin position="35"/>
        <end position="54"/>
    </location>
</feature>
<keyword evidence="1" id="KW-0472">Membrane</keyword>
<organism evidence="2">
    <name type="scientific">Monodelphis domestica</name>
    <name type="common">Gray short-tailed opossum</name>
    <dbReference type="NCBI Taxonomy" id="13616"/>
    <lineage>
        <taxon>Eukaryota</taxon>
        <taxon>Metazoa</taxon>
        <taxon>Chordata</taxon>
        <taxon>Craniata</taxon>
        <taxon>Vertebrata</taxon>
        <taxon>Euteleostomi</taxon>
        <taxon>Mammalia</taxon>
        <taxon>Metatheria</taxon>
        <taxon>Didelphimorphia</taxon>
        <taxon>Didelphidae</taxon>
        <taxon>Monodelphis</taxon>
    </lineage>
</organism>
<protein>
    <submittedName>
        <fullName evidence="2">IgA heavy chain</fullName>
    </submittedName>
</protein>
<name>A0A8E8LR94_MONDO</name>
<proteinExistence type="evidence at transcript level"/>
<keyword evidence="1" id="KW-1133">Transmembrane helix</keyword>
<gene>
    <name evidence="2" type="primary">IgA</name>
</gene>
<feature type="non-terminal residue" evidence="2">
    <location>
        <position position="1"/>
    </location>
</feature>
<sequence length="71" mass="8274">FTQQTIDRLSDHWNEVTMSINCLDKDFVEEDDSEATLWPMTVTFLTLFLLSMFYNTTVTLMKTKSGPAIKY</sequence>
<dbReference type="AlphaFoldDB" id="A0A8E8LR94"/>
<evidence type="ECO:0000313" key="2">
    <source>
        <dbReference type="EMBL" id="QWC92954.1"/>
    </source>
</evidence>
<dbReference type="EMBL" id="MT559437">
    <property type="protein sequence ID" value="QWC92954.1"/>
    <property type="molecule type" value="mRNA"/>
</dbReference>
<reference evidence="2" key="1">
    <citation type="journal article" date="2021" name="Dev. Comp. Immunol.">
        <title>Developmental and comparative immunology single-cell transcriptome analysis of the B-cell repertoire reveals the usage of immunoglobulins in the gray short-tailed opossum (Monodelphis domestica).</title>
        <authorList>
            <person name="Schraven A.L."/>
            <person name="Hansen V.L."/>
            <person name="Morrissey K.A."/>
            <person name="Stannard H.J."/>
            <person name="Ong O.T."/>
            <person name="Douek D.C."/>
            <person name="Miller R.D."/>
            <person name="Old J.M."/>
        </authorList>
    </citation>
    <scope>NUCLEOTIDE SEQUENCE</scope>
    <source>
        <tissue evidence="2">Spleen</tissue>
    </source>
</reference>